<sequence length="282" mass="32175">MYLHNTAGTAMALKDYLGEQLLGVLASYQPKGIVHHIGVVYPRRDDQLQVFIPKGHALEPGSRVTLHLDNRTGVDEIDADLRVYRTSYKGRVIHSDENWITLEPIEYMLIHGSRVVDERRAPGYEFPPDTRAAVRLPDSPLEQLGPIQEKEHHNKVGILTTMARDQPHTTVLAFLNTEADDVFVISTPDTFKMQLLQRDPRCFFIIDERAKFTFEQAIEWNYTILETRAHRVPPTSPVYEQVRTAFVLKNPWEAGFFRLDGLEMVHLACKAMVFAGEPRSPG</sequence>
<evidence type="ECO:0008006" key="3">
    <source>
        <dbReference type="Google" id="ProtNLM"/>
    </source>
</evidence>
<dbReference type="Gene3D" id="2.30.110.10">
    <property type="entry name" value="Electron Transport, Fmn-binding Protein, Chain A"/>
    <property type="match status" value="1"/>
</dbReference>
<dbReference type="RefSeq" id="WP_368642947.1">
    <property type="nucleotide sequence ID" value="NZ_CP158252.1"/>
</dbReference>
<dbReference type="InterPro" id="IPR012349">
    <property type="entry name" value="Split_barrel_FMN-bd"/>
</dbReference>
<dbReference type="EMBL" id="CP158252">
    <property type="protein sequence ID" value="XDJ40901.1"/>
    <property type="molecule type" value="Genomic_DNA"/>
</dbReference>
<name>A0AB39CFR2_9BURK</name>
<dbReference type="EMBL" id="CP158255">
    <property type="protein sequence ID" value="XDJ50600.1"/>
    <property type="molecule type" value="Genomic_DNA"/>
</dbReference>
<protein>
    <recommendedName>
        <fullName evidence="3">Pyridoxamine 5'-phosphate oxidase putative domain-containing protein</fullName>
    </recommendedName>
</protein>
<evidence type="ECO:0000313" key="1">
    <source>
        <dbReference type="EMBL" id="XDJ40901.1"/>
    </source>
</evidence>
<dbReference type="AlphaFoldDB" id="A0AB39CFR2"/>
<proteinExistence type="predicted"/>
<organism evidence="1">
    <name type="scientific">Castellaniella ginsengisoli</name>
    <dbReference type="NCBI Taxonomy" id="546114"/>
    <lineage>
        <taxon>Bacteria</taxon>
        <taxon>Pseudomonadati</taxon>
        <taxon>Pseudomonadota</taxon>
        <taxon>Betaproteobacteria</taxon>
        <taxon>Burkholderiales</taxon>
        <taxon>Alcaligenaceae</taxon>
        <taxon>Castellaniella</taxon>
    </lineage>
</organism>
<evidence type="ECO:0000313" key="2">
    <source>
        <dbReference type="EMBL" id="XDJ50600.1"/>
    </source>
</evidence>
<reference evidence="1" key="1">
    <citation type="submission" date="2024-05" db="EMBL/GenBank/DDBJ databases">
        <authorList>
            <person name="Luo Y.-C."/>
            <person name="Nicholds J."/>
            <person name="Mortimer T."/>
            <person name="Maboni G."/>
        </authorList>
    </citation>
    <scope>NUCLEOTIDE SEQUENCE</scope>
    <source>
        <strain evidence="2">151108</strain>
        <strain evidence="1">153920</strain>
    </source>
</reference>
<accession>A0AB39CFR2</accession>
<gene>
    <name evidence="1" type="ORF">ABRY99_08005</name>
    <name evidence="2" type="ORF">ABRZ09_01635</name>
</gene>
<dbReference type="SUPFAM" id="SSF50475">
    <property type="entry name" value="FMN-binding split barrel"/>
    <property type="match status" value="1"/>
</dbReference>